<dbReference type="Pfam" id="PF13746">
    <property type="entry name" value="Fer4_18"/>
    <property type="match status" value="1"/>
</dbReference>
<keyword evidence="3" id="KW-0479">Metal-binding</keyword>
<gene>
    <name evidence="9" type="primary">ccoG</name>
    <name evidence="9" type="ORF">G7Y85_00295</name>
</gene>
<protein>
    <submittedName>
        <fullName evidence="9">Cytochrome c oxidase accessory protein CcoG</fullName>
    </submittedName>
</protein>
<dbReference type="GO" id="GO:0051539">
    <property type="term" value="F:4 iron, 4 sulfur cluster binding"/>
    <property type="evidence" value="ECO:0007669"/>
    <property type="project" value="UniProtKB-KW"/>
</dbReference>
<evidence type="ECO:0000256" key="7">
    <source>
        <dbReference type="SAM" id="Phobius"/>
    </source>
</evidence>
<dbReference type="EMBL" id="JAAMOW010000001">
    <property type="protein sequence ID" value="NGY03193.1"/>
    <property type="molecule type" value="Genomic_DNA"/>
</dbReference>
<dbReference type="PROSITE" id="PS00198">
    <property type="entry name" value="4FE4S_FER_1"/>
    <property type="match status" value="1"/>
</dbReference>
<keyword evidence="1" id="KW-0813">Transport</keyword>
<evidence type="ECO:0000256" key="1">
    <source>
        <dbReference type="ARBA" id="ARBA00022448"/>
    </source>
</evidence>
<sequence length="497" mass="55559">MPHGDRKPVTEQPILMYQSAGKVYPRDAHGRYARLRRIAMIALLGLFYLIPWLRIGGAPLVLFDLPARRFHVFGLTLVPQDLYLLSALLLAAALTLFFFTTVAGRLWCGYACPQTVWTEAFLWMERRFEGDRHLRLKLDRGPWNGNKILRKGGKHLAWIAFAFATGLSFVGYFVPVRELVGELLHGTLAGWSLFWVLFYGFATWGNAGFMREQVCKYMCPYARFQSAMFDRDTLIIAYDEKRGEPRKSLYRKLLQQRAPSAAALLAGERREDDDGAATLKAGDCVDCSLCVQVCPVGIDIRKGLQYECIACAACIDACNEVMDQVGKPHGLIRYSSARHDAGGRFRVLRPRAVGYGAVWLLVLAATAWLIVARSPFDLDVVRDRKQLYRELDDGRIENVYALKLSNKQTQQRHYRIAAAFTDGSAVTVEPDALDAGPGEHVSLTVAASAQGQHPSVARLRFVVTADDGSHTTQSRIATFLSDGRAHGDETRDTDDDH</sequence>
<reference evidence="9 10" key="1">
    <citation type="journal article" date="2014" name="Int. J. Syst. Evol. Microbiol.">
        <title>Solimonas terrae sp. nov., isolated from soil.</title>
        <authorList>
            <person name="Kim S.J."/>
            <person name="Moon J.Y."/>
            <person name="Weon H.Y."/>
            <person name="Ahn J.H."/>
            <person name="Chen W.M."/>
            <person name="Kwon S.W."/>
        </authorList>
    </citation>
    <scope>NUCLEOTIDE SEQUENCE [LARGE SCALE GENOMIC DNA]</scope>
    <source>
        <strain evidence="9 10">KIS83-12</strain>
    </source>
</reference>
<dbReference type="Pfam" id="PF12801">
    <property type="entry name" value="Fer4_5"/>
    <property type="match status" value="1"/>
</dbReference>
<dbReference type="InterPro" id="IPR032879">
    <property type="entry name" value="FixG_C"/>
</dbReference>
<dbReference type="InterPro" id="IPR051684">
    <property type="entry name" value="Electron_Trans/Redox"/>
</dbReference>
<dbReference type="InterPro" id="IPR017896">
    <property type="entry name" value="4Fe4S_Fe-S-bd"/>
</dbReference>
<keyword evidence="6" id="KW-0411">Iron-sulfur</keyword>
<keyword evidence="10" id="KW-1185">Reference proteome</keyword>
<keyword evidence="2" id="KW-0004">4Fe-4S</keyword>
<accession>A0A6M2BMF9</accession>
<organism evidence="9 10">
    <name type="scientific">Solimonas terrae</name>
    <dbReference type="NCBI Taxonomy" id="1396819"/>
    <lineage>
        <taxon>Bacteria</taxon>
        <taxon>Pseudomonadati</taxon>
        <taxon>Pseudomonadota</taxon>
        <taxon>Gammaproteobacteria</taxon>
        <taxon>Nevskiales</taxon>
        <taxon>Nevskiaceae</taxon>
        <taxon>Solimonas</taxon>
    </lineage>
</organism>
<feature type="transmembrane region" description="Helical" evidence="7">
    <location>
        <begin position="352"/>
        <end position="371"/>
    </location>
</feature>
<dbReference type="PANTHER" id="PTHR30176:SF3">
    <property type="entry name" value="FERREDOXIN-TYPE PROTEIN NAPH"/>
    <property type="match status" value="1"/>
</dbReference>
<dbReference type="GO" id="GO:0046872">
    <property type="term" value="F:metal ion binding"/>
    <property type="evidence" value="ECO:0007669"/>
    <property type="project" value="UniProtKB-KW"/>
</dbReference>
<dbReference type="NCBIfam" id="TIGR02745">
    <property type="entry name" value="ccoG_rdxA_fixG"/>
    <property type="match status" value="1"/>
</dbReference>
<evidence type="ECO:0000313" key="9">
    <source>
        <dbReference type="EMBL" id="NGY03193.1"/>
    </source>
</evidence>
<dbReference type="InterPro" id="IPR017900">
    <property type="entry name" value="4Fe4S_Fe_S_CS"/>
</dbReference>
<feature type="transmembrane region" description="Helical" evidence="7">
    <location>
        <begin position="38"/>
        <end position="62"/>
    </location>
</feature>
<dbReference type="InterPro" id="IPR013783">
    <property type="entry name" value="Ig-like_fold"/>
</dbReference>
<evidence type="ECO:0000256" key="4">
    <source>
        <dbReference type="ARBA" id="ARBA00022982"/>
    </source>
</evidence>
<dbReference type="Proteomes" id="UP000472676">
    <property type="component" value="Unassembled WGS sequence"/>
</dbReference>
<evidence type="ECO:0000256" key="5">
    <source>
        <dbReference type="ARBA" id="ARBA00023004"/>
    </source>
</evidence>
<proteinExistence type="predicted"/>
<dbReference type="RefSeq" id="WP_166250620.1">
    <property type="nucleotide sequence ID" value="NZ_JAAMOW010000001.1"/>
</dbReference>
<dbReference type="InterPro" id="IPR014116">
    <property type="entry name" value="Cyt_c_oxidase_cbb3_FixG"/>
</dbReference>
<feature type="domain" description="4Fe-4S ferredoxin-type" evidence="8">
    <location>
        <begin position="275"/>
        <end position="303"/>
    </location>
</feature>
<evidence type="ECO:0000313" key="10">
    <source>
        <dbReference type="Proteomes" id="UP000472676"/>
    </source>
</evidence>
<dbReference type="SUPFAM" id="SSF54862">
    <property type="entry name" value="4Fe-4S ferredoxins"/>
    <property type="match status" value="1"/>
</dbReference>
<keyword evidence="7" id="KW-1133">Transmembrane helix</keyword>
<feature type="transmembrane region" description="Helical" evidence="7">
    <location>
        <begin position="156"/>
        <end position="176"/>
    </location>
</feature>
<feature type="transmembrane region" description="Helical" evidence="7">
    <location>
        <begin position="188"/>
        <end position="209"/>
    </location>
</feature>
<keyword evidence="7" id="KW-0472">Membrane</keyword>
<dbReference type="Gene3D" id="2.60.40.10">
    <property type="entry name" value="Immunoglobulins"/>
    <property type="match status" value="1"/>
</dbReference>
<name>A0A6M2BMF9_9GAMM</name>
<feature type="transmembrane region" description="Helical" evidence="7">
    <location>
        <begin position="82"/>
        <end position="103"/>
    </location>
</feature>
<dbReference type="PANTHER" id="PTHR30176">
    <property type="entry name" value="FERREDOXIN-TYPE PROTEIN NAPH"/>
    <property type="match status" value="1"/>
</dbReference>
<keyword evidence="5" id="KW-0408">Iron</keyword>
<evidence type="ECO:0000256" key="6">
    <source>
        <dbReference type="ARBA" id="ARBA00023014"/>
    </source>
</evidence>
<dbReference type="Pfam" id="PF11614">
    <property type="entry name" value="FixG_C"/>
    <property type="match status" value="1"/>
</dbReference>
<dbReference type="AlphaFoldDB" id="A0A6M2BMF9"/>
<evidence type="ECO:0000256" key="2">
    <source>
        <dbReference type="ARBA" id="ARBA00022485"/>
    </source>
</evidence>
<dbReference type="PROSITE" id="PS51379">
    <property type="entry name" value="4FE4S_FER_2"/>
    <property type="match status" value="1"/>
</dbReference>
<keyword evidence="4" id="KW-0249">Electron transport</keyword>
<evidence type="ECO:0000256" key="3">
    <source>
        <dbReference type="ARBA" id="ARBA00022723"/>
    </source>
</evidence>
<keyword evidence="7" id="KW-0812">Transmembrane</keyword>
<dbReference type="GO" id="GO:0005886">
    <property type="term" value="C:plasma membrane"/>
    <property type="evidence" value="ECO:0007669"/>
    <property type="project" value="TreeGrafter"/>
</dbReference>
<comment type="caution">
    <text evidence="9">The sequence shown here is derived from an EMBL/GenBank/DDBJ whole genome shotgun (WGS) entry which is preliminary data.</text>
</comment>
<evidence type="ECO:0000259" key="8">
    <source>
        <dbReference type="PROSITE" id="PS51379"/>
    </source>
</evidence>